<dbReference type="Proteomes" id="UP001225646">
    <property type="component" value="Unassembled WGS sequence"/>
</dbReference>
<comment type="similarity">
    <text evidence="10">Belongs to the YjjX NTPase family.</text>
</comment>
<comment type="catalytic activity">
    <reaction evidence="9 10">
        <text>XTP + H2O = XDP + phosphate + H(+)</text>
        <dbReference type="Rhea" id="RHEA:28406"/>
        <dbReference type="ChEBI" id="CHEBI:15377"/>
        <dbReference type="ChEBI" id="CHEBI:15378"/>
        <dbReference type="ChEBI" id="CHEBI:43474"/>
        <dbReference type="ChEBI" id="CHEBI:59884"/>
        <dbReference type="ChEBI" id="CHEBI:61314"/>
        <dbReference type="EC" id="3.6.1.73"/>
    </reaction>
</comment>
<comment type="cofactor">
    <cofactor evidence="1">
        <name>Mn(2+)</name>
        <dbReference type="ChEBI" id="CHEBI:29035"/>
    </cofactor>
</comment>
<keyword evidence="5 10" id="KW-0460">Magnesium</keyword>
<comment type="caution">
    <text evidence="12">The sequence shown here is derived from an EMBL/GenBank/DDBJ whole genome shotgun (WGS) entry which is preliminary data.</text>
</comment>
<comment type="catalytic activity">
    <reaction evidence="8 10">
        <text>ITP + H2O = IDP + phosphate + H(+)</text>
        <dbReference type="Rhea" id="RHEA:28330"/>
        <dbReference type="ChEBI" id="CHEBI:15377"/>
        <dbReference type="ChEBI" id="CHEBI:15378"/>
        <dbReference type="ChEBI" id="CHEBI:43474"/>
        <dbReference type="ChEBI" id="CHEBI:58280"/>
        <dbReference type="ChEBI" id="CHEBI:61402"/>
        <dbReference type="EC" id="3.6.1.73"/>
    </reaction>
</comment>
<evidence type="ECO:0000256" key="8">
    <source>
        <dbReference type="ARBA" id="ARBA00048174"/>
    </source>
</evidence>
<organism evidence="12 13">
    <name type="scientific">Aeribacillus alveayuensis</name>
    <dbReference type="NCBI Taxonomy" id="279215"/>
    <lineage>
        <taxon>Bacteria</taxon>
        <taxon>Bacillati</taxon>
        <taxon>Bacillota</taxon>
        <taxon>Bacilli</taxon>
        <taxon>Bacillales</taxon>
        <taxon>Bacillaceae</taxon>
        <taxon>Aeribacillus</taxon>
    </lineage>
</organism>
<dbReference type="Gene3D" id="3.90.950.10">
    <property type="match status" value="1"/>
</dbReference>
<evidence type="ECO:0000256" key="9">
    <source>
        <dbReference type="ARBA" id="ARBA00048781"/>
    </source>
</evidence>
<proteinExistence type="inferred from homology"/>
<dbReference type="RefSeq" id="WP_419150951.1">
    <property type="nucleotide sequence ID" value="NZ_JAUSTR010000001.1"/>
</dbReference>
<evidence type="ECO:0000256" key="3">
    <source>
        <dbReference type="ARBA" id="ARBA00022741"/>
    </source>
</evidence>
<evidence type="ECO:0000313" key="12">
    <source>
        <dbReference type="EMBL" id="MDQ0161023.1"/>
    </source>
</evidence>
<comment type="cofactor">
    <cofactor evidence="10">
        <name>Mg(2+)</name>
        <dbReference type="ChEBI" id="CHEBI:18420"/>
    </cofactor>
    <cofactor evidence="10">
        <name>Mn(2+)</name>
        <dbReference type="ChEBI" id="CHEBI:29035"/>
    </cofactor>
    <text evidence="10">Binds 1 divalent metal cation per subunit; can use either Mg(2+) or Mn(2+).</text>
</comment>
<dbReference type="PANTHER" id="PTHR34699:SF2">
    <property type="entry name" value="NON-CANONICAL PURINE NTP PHOSPHATASE_PRRC1 DOMAIN-CONTAINING PROTEIN"/>
    <property type="match status" value="1"/>
</dbReference>
<evidence type="ECO:0000259" key="11">
    <source>
        <dbReference type="Pfam" id="PF01931"/>
    </source>
</evidence>
<keyword evidence="4 10" id="KW-0378">Hydrolase</keyword>
<name>A0ABT9VJ78_9BACI</name>
<dbReference type="HAMAP" id="MF_00648">
    <property type="entry name" value="Non_canon_purine_NTPase_YjjX"/>
    <property type="match status" value="1"/>
</dbReference>
<protein>
    <recommendedName>
        <fullName evidence="10">Probable inosine/xanthosine triphosphatase</fullName>
        <shortName evidence="10">ITPase/XTPase</shortName>
        <ecNumber evidence="10">3.6.1.73</ecNumber>
    </recommendedName>
    <alternativeName>
        <fullName evidence="10">Non-canonical purine NTP phosphatase</fullName>
    </alternativeName>
    <alternativeName>
        <fullName evidence="10">Non-standard purine NTP phosphatase</fullName>
    </alternativeName>
    <alternativeName>
        <fullName evidence="10">Nucleoside-triphosphate phosphatase</fullName>
        <shortName evidence="10">NTPase</shortName>
    </alternativeName>
</protein>
<dbReference type="EMBL" id="JAUSTR010000001">
    <property type="protein sequence ID" value="MDQ0161023.1"/>
    <property type="molecule type" value="Genomic_DNA"/>
</dbReference>
<dbReference type="InterPro" id="IPR029001">
    <property type="entry name" value="ITPase-like_fam"/>
</dbReference>
<keyword evidence="6 10" id="KW-0546">Nucleotide metabolism</keyword>
<evidence type="ECO:0000256" key="4">
    <source>
        <dbReference type="ARBA" id="ARBA00022801"/>
    </source>
</evidence>
<keyword evidence="3 10" id="KW-0547">Nucleotide-binding</keyword>
<evidence type="ECO:0000256" key="5">
    <source>
        <dbReference type="ARBA" id="ARBA00022842"/>
    </source>
</evidence>
<keyword evidence="13" id="KW-1185">Reference proteome</keyword>
<dbReference type="NCBIfam" id="NF002850">
    <property type="entry name" value="PRK03114.1"/>
    <property type="match status" value="1"/>
</dbReference>
<dbReference type="InterPro" id="IPR050299">
    <property type="entry name" value="YjjX_NTPase"/>
</dbReference>
<keyword evidence="2 10" id="KW-0479">Metal-binding</keyword>
<evidence type="ECO:0000313" key="13">
    <source>
        <dbReference type="Proteomes" id="UP001225646"/>
    </source>
</evidence>
<evidence type="ECO:0000256" key="2">
    <source>
        <dbReference type="ARBA" id="ARBA00022723"/>
    </source>
</evidence>
<feature type="domain" description="Non-canonical purine NTP phosphatase/PRRC1" evidence="11">
    <location>
        <begin position="6"/>
        <end position="158"/>
    </location>
</feature>
<keyword evidence="7 10" id="KW-0464">Manganese</keyword>
<evidence type="ECO:0000256" key="6">
    <source>
        <dbReference type="ARBA" id="ARBA00023080"/>
    </source>
</evidence>
<accession>A0ABT9VJ78</accession>
<comment type="subunit">
    <text evidence="10">Homodimer.</text>
</comment>
<sequence length="174" mass="19342">MKVAIGTKNPAKVNAVMEAFMSFTNIEFISTDVPSEVSSQPFSDKETMIGAINRAQNALLKENADIGIGLEGGVMETDMGCFLCNWGALVDRHHEPIVAGGARIRLPDEIYQLLKKGKELGDIMDEFANQHNIRKKEGAVGILTDGYVDRKKMFVHVMKLLVGQWTYQNKEKVK</sequence>
<reference evidence="12 13" key="1">
    <citation type="submission" date="2023-07" db="EMBL/GenBank/DDBJ databases">
        <title>Genomic Encyclopedia of Type Strains, Phase IV (KMG-IV): sequencing the most valuable type-strain genomes for metagenomic binning, comparative biology and taxonomic classification.</title>
        <authorList>
            <person name="Goeker M."/>
        </authorList>
    </citation>
    <scope>NUCLEOTIDE SEQUENCE [LARGE SCALE GENOMIC DNA]</scope>
    <source>
        <strain evidence="12 13">DSM 19092</strain>
    </source>
</reference>
<dbReference type="SUPFAM" id="SSF52972">
    <property type="entry name" value="ITPase-like"/>
    <property type="match status" value="1"/>
</dbReference>
<dbReference type="EC" id="3.6.1.73" evidence="10"/>
<comment type="caution">
    <text evidence="10">Lacks conserved residue(s) required for the propagation of feature annotation.</text>
</comment>
<gene>
    <name evidence="12" type="ORF">J2S06_000093</name>
</gene>
<dbReference type="InterPro" id="IPR002786">
    <property type="entry name" value="Non_canon_purine_NTPase"/>
</dbReference>
<dbReference type="InterPro" id="IPR026533">
    <property type="entry name" value="NTPase/PRRC1"/>
</dbReference>
<comment type="function">
    <text evidence="10">Phosphatase that hydrolyzes non-canonical purine nucleotides such as XTP and ITP to their respective diphosphate derivatives. Probably excludes non-canonical purines from DNA/RNA precursor pool, thus preventing their incorporation into DNA/RNA and avoiding chromosomal lesions.</text>
</comment>
<evidence type="ECO:0000256" key="1">
    <source>
        <dbReference type="ARBA" id="ARBA00001936"/>
    </source>
</evidence>
<dbReference type="PANTHER" id="PTHR34699">
    <property type="match status" value="1"/>
</dbReference>
<evidence type="ECO:0000256" key="10">
    <source>
        <dbReference type="HAMAP-Rule" id="MF_00648"/>
    </source>
</evidence>
<evidence type="ECO:0000256" key="7">
    <source>
        <dbReference type="ARBA" id="ARBA00023211"/>
    </source>
</evidence>
<dbReference type="Pfam" id="PF01931">
    <property type="entry name" value="NTPase_I-T"/>
    <property type="match status" value="1"/>
</dbReference>